<dbReference type="RefSeq" id="WP_213529677.1">
    <property type="nucleotide sequence ID" value="NZ_BOVJ01000123.1"/>
</dbReference>
<keyword evidence="1" id="KW-0732">Signal</keyword>
<organism evidence="2 3">
    <name type="scientific">Paenibacillus cisolokensis</name>
    <dbReference type="NCBI Taxonomy" id="1658519"/>
    <lineage>
        <taxon>Bacteria</taxon>
        <taxon>Bacillati</taxon>
        <taxon>Bacillota</taxon>
        <taxon>Bacilli</taxon>
        <taxon>Bacillales</taxon>
        <taxon>Paenibacillaceae</taxon>
        <taxon>Paenibacillus</taxon>
    </lineage>
</organism>
<reference evidence="2 3" key="1">
    <citation type="submission" date="2021-04" db="EMBL/GenBank/DDBJ databases">
        <title>Draft genome sequence of Paenibacillus cisolokensis, LC2-13A.</title>
        <authorList>
            <person name="Uke A."/>
            <person name="Chhe C."/>
            <person name="Baramee S."/>
            <person name="Kosugi A."/>
        </authorList>
    </citation>
    <scope>NUCLEOTIDE SEQUENCE [LARGE SCALE GENOMIC DNA]</scope>
    <source>
        <strain evidence="2 3">LC2-13A</strain>
    </source>
</reference>
<name>A0ABQ4NB65_9BACL</name>
<sequence length="262" mass="30307">MLALLVVFSIFPQTAMGASFNEGDLSNNHVTVTDSVYDIYATLGTLPTLYAGLNAFHSDHESYMWFHRKATFNPSALPENVNLIAFEHTYNRTVMDELIGKVADIYSENPNAQFNFYVDDLRVQFILQMFVANGLPESQYKVYLLSDGTGSYSIFKSLFEQENSFVSWETYKNEYENRKTLIQAGETDVINTDNNTELQKSMYYVSQYPNVQYWMQFPELLRSNDPRVAEEIKKMNVVKKCPMICLLHCRTKRKRNLLKPLA</sequence>
<feature type="chain" id="PRO_5045945099" evidence="1">
    <location>
        <begin position="18"/>
        <end position="262"/>
    </location>
</feature>
<evidence type="ECO:0000256" key="1">
    <source>
        <dbReference type="SAM" id="SignalP"/>
    </source>
</evidence>
<proteinExistence type="predicted"/>
<feature type="signal peptide" evidence="1">
    <location>
        <begin position="1"/>
        <end position="17"/>
    </location>
</feature>
<dbReference type="Proteomes" id="UP000680304">
    <property type="component" value="Unassembled WGS sequence"/>
</dbReference>
<protein>
    <submittedName>
        <fullName evidence="2">Uncharacterized protein</fullName>
    </submittedName>
</protein>
<gene>
    <name evidence="2" type="ORF">PACILC2_37320</name>
</gene>
<comment type="caution">
    <text evidence="2">The sequence shown here is derived from an EMBL/GenBank/DDBJ whole genome shotgun (WGS) entry which is preliminary data.</text>
</comment>
<evidence type="ECO:0000313" key="2">
    <source>
        <dbReference type="EMBL" id="GIQ65164.1"/>
    </source>
</evidence>
<accession>A0ABQ4NB65</accession>
<keyword evidence="3" id="KW-1185">Reference proteome</keyword>
<evidence type="ECO:0000313" key="3">
    <source>
        <dbReference type="Proteomes" id="UP000680304"/>
    </source>
</evidence>
<dbReference type="EMBL" id="BOVJ01000123">
    <property type="protein sequence ID" value="GIQ65164.1"/>
    <property type="molecule type" value="Genomic_DNA"/>
</dbReference>